<comment type="catalytic activity">
    <reaction evidence="1">
        <text>(6R)-5,10-methylene-5,6,7,8-tetrahydrofolate + glycine + H2O = (6S)-5,6,7,8-tetrahydrofolate + L-serine</text>
        <dbReference type="Rhea" id="RHEA:15481"/>
        <dbReference type="ChEBI" id="CHEBI:15377"/>
        <dbReference type="ChEBI" id="CHEBI:15636"/>
        <dbReference type="ChEBI" id="CHEBI:33384"/>
        <dbReference type="ChEBI" id="CHEBI:57305"/>
        <dbReference type="ChEBI" id="CHEBI:57453"/>
        <dbReference type="EC" id="2.1.2.1"/>
    </reaction>
</comment>
<dbReference type="GO" id="GO:0030170">
    <property type="term" value="F:pyridoxal phosphate binding"/>
    <property type="evidence" value="ECO:0007669"/>
    <property type="project" value="TreeGrafter"/>
</dbReference>
<dbReference type="EMBL" id="GCKF01038817">
    <property type="protein sequence ID" value="JAG96030.1"/>
    <property type="molecule type" value="Transcribed_RNA"/>
</dbReference>
<organism evidence="6">
    <name type="scientific">Araucaria cunninghamii</name>
    <name type="common">Hoop pine</name>
    <name type="synonym">Moreton Bay pine</name>
    <dbReference type="NCBI Taxonomy" id="56994"/>
    <lineage>
        <taxon>Eukaryota</taxon>
        <taxon>Viridiplantae</taxon>
        <taxon>Streptophyta</taxon>
        <taxon>Embryophyta</taxon>
        <taxon>Tracheophyta</taxon>
        <taxon>Spermatophyta</taxon>
        <taxon>Pinopsida</taxon>
        <taxon>Pinidae</taxon>
        <taxon>Conifers II</taxon>
        <taxon>Araucariales</taxon>
        <taxon>Araucariaceae</taxon>
        <taxon>Araucaria</taxon>
    </lineage>
</organism>
<dbReference type="GO" id="GO:0019264">
    <property type="term" value="P:glycine biosynthetic process from serine"/>
    <property type="evidence" value="ECO:0007669"/>
    <property type="project" value="TreeGrafter"/>
</dbReference>
<dbReference type="Gene3D" id="3.90.1150.10">
    <property type="entry name" value="Aspartate Aminotransferase, domain 1"/>
    <property type="match status" value="1"/>
</dbReference>
<dbReference type="InterPro" id="IPR016123">
    <property type="entry name" value="Mog1/PsbP_a/b/a-sand"/>
</dbReference>
<dbReference type="PANTHER" id="PTHR11680:SF28">
    <property type="entry name" value="SERINE HYDROXYMETHYLTRANSFERASE, MITOCHONDRIAL"/>
    <property type="match status" value="1"/>
</dbReference>
<evidence type="ECO:0000256" key="1">
    <source>
        <dbReference type="ARBA" id="ARBA00001528"/>
    </source>
</evidence>
<dbReference type="GO" id="GO:0015979">
    <property type="term" value="P:photosynthesis"/>
    <property type="evidence" value="ECO:0007669"/>
    <property type="project" value="InterPro"/>
</dbReference>
<dbReference type="Pfam" id="PF00464">
    <property type="entry name" value="SHMT"/>
    <property type="match status" value="1"/>
</dbReference>
<dbReference type="UniPathway" id="UPA00193"/>
<dbReference type="GO" id="GO:0005739">
    <property type="term" value="C:mitochondrion"/>
    <property type="evidence" value="ECO:0007669"/>
    <property type="project" value="TreeGrafter"/>
</dbReference>
<comment type="cofactor">
    <cofactor evidence="2">
        <name>pyridoxal 5'-phosphate</name>
        <dbReference type="ChEBI" id="CHEBI:597326"/>
    </cofactor>
</comment>
<dbReference type="GO" id="GO:0004372">
    <property type="term" value="F:glycine hydroxymethyltransferase activity"/>
    <property type="evidence" value="ECO:0007669"/>
    <property type="project" value="UniProtKB-EC"/>
</dbReference>
<protein>
    <recommendedName>
        <fullName evidence="5">Serine hydroxymethyltransferase-like domain-containing protein</fullName>
    </recommendedName>
</protein>
<dbReference type="InterPro" id="IPR015422">
    <property type="entry name" value="PyrdxlP-dep_Trfase_small"/>
</dbReference>
<feature type="compositionally biased region" description="Polar residues" evidence="4">
    <location>
        <begin position="1"/>
        <end position="13"/>
    </location>
</feature>
<dbReference type="GO" id="GO:0019898">
    <property type="term" value="C:extrinsic component of membrane"/>
    <property type="evidence" value="ECO:0007669"/>
    <property type="project" value="InterPro"/>
</dbReference>
<dbReference type="InterPro" id="IPR049943">
    <property type="entry name" value="Ser_HO-MeTrfase-like"/>
</dbReference>
<feature type="region of interest" description="Disordered" evidence="4">
    <location>
        <begin position="1"/>
        <end position="33"/>
    </location>
</feature>
<evidence type="ECO:0000259" key="5">
    <source>
        <dbReference type="Pfam" id="PF00464"/>
    </source>
</evidence>
<dbReference type="InterPro" id="IPR015424">
    <property type="entry name" value="PyrdxlP-dep_Trfase"/>
</dbReference>
<dbReference type="InterPro" id="IPR039429">
    <property type="entry name" value="SHMT-like_dom"/>
</dbReference>
<proteinExistence type="predicted"/>
<evidence type="ECO:0000256" key="2">
    <source>
        <dbReference type="ARBA" id="ARBA00001933"/>
    </source>
</evidence>
<evidence type="ECO:0000256" key="4">
    <source>
        <dbReference type="SAM" id="MobiDB-lite"/>
    </source>
</evidence>
<dbReference type="SUPFAM" id="SSF53383">
    <property type="entry name" value="PLP-dependent transferases"/>
    <property type="match status" value="1"/>
</dbReference>
<accession>A0A0D6R2B4</accession>
<dbReference type="GO" id="GO:0035999">
    <property type="term" value="P:tetrahydrofolate interconversion"/>
    <property type="evidence" value="ECO:0007669"/>
    <property type="project" value="UniProtKB-UniPathway"/>
</dbReference>
<name>A0A0D6R2B4_ARACU</name>
<dbReference type="AlphaFoldDB" id="A0A0D6R2B4"/>
<sequence length="400" mass="43055">MMSKQASLCSQALPSPVHSQKAAPRSVAARAQQEEGAGRRAFLSLLAGGAALLAGAQPSEAAFGDSANVFGKATNTSGFIPYSGEGWSLLLPSKWNPSREREFKGIEMRYEDNGDAVNNVVVISRKTDKGSIKDFGSSDEFLTANAYLFGEQTFKGNTISEGGFKKNKTSAASILDVSAGQDKKGKDIMYDLESKINFAVFPGAQGGPHNHTISGLACALKQAASEDFKKYQEQVLKNSFAMADRLVSKGHTLVSGGTENHLVLVDLRPKGVDGSRVEFVLELAHIAANKNTVPGDKSALVPGGLRMGAPALTTRGFTEKDFHQVADFVDRAVAITQDLKKKHGPKLKDFKEGVSRSIPREITDLRMEVEDFAKQFPTIGFDKADMRYQDEITSDEAATA</sequence>
<dbReference type="GO" id="GO:0009654">
    <property type="term" value="C:photosystem II oxygen evolving complex"/>
    <property type="evidence" value="ECO:0007669"/>
    <property type="project" value="InterPro"/>
</dbReference>
<keyword evidence="3" id="KW-0663">Pyridoxal phosphate</keyword>
<evidence type="ECO:0000256" key="3">
    <source>
        <dbReference type="ARBA" id="ARBA00022898"/>
    </source>
</evidence>
<dbReference type="PANTHER" id="PTHR11680">
    <property type="entry name" value="SERINE HYDROXYMETHYLTRANSFERASE"/>
    <property type="match status" value="1"/>
</dbReference>
<dbReference type="GO" id="GO:0005509">
    <property type="term" value="F:calcium ion binding"/>
    <property type="evidence" value="ECO:0007669"/>
    <property type="project" value="InterPro"/>
</dbReference>
<evidence type="ECO:0000313" key="6">
    <source>
        <dbReference type="EMBL" id="JAG96030.1"/>
    </source>
</evidence>
<dbReference type="InterPro" id="IPR015421">
    <property type="entry name" value="PyrdxlP-dep_Trfase_major"/>
</dbReference>
<dbReference type="SUPFAM" id="SSF55724">
    <property type="entry name" value="Mog1p/PsbP-like"/>
    <property type="match status" value="1"/>
</dbReference>
<feature type="domain" description="Serine hydroxymethyltransferase-like" evidence="5">
    <location>
        <begin position="182"/>
        <end position="329"/>
    </location>
</feature>
<dbReference type="Gene3D" id="3.40.640.10">
    <property type="entry name" value="Type I PLP-dependent aspartate aminotransferase-like (Major domain)"/>
    <property type="match status" value="1"/>
</dbReference>
<reference evidence="6" key="1">
    <citation type="submission" date="2015-03" db="EMBL/GenBank/DDBJ databases">
        <title>A transcriptome of Araucaria cunninghamii, an australian fine timber species.</title>
        <authorList>
            <person name="Jing Yi C.J.Y."/>
            <person name="Yin San L.Y.S."/>
            <person name="Abdul Karim S.S."/>
            <person name="Wan Azmi N.N."/>
            <person name="Hercus R.R."/>
            <person name="Croft L.L."/>
        </authorList>
    </citation>
    <scope>NUCLEOTIDE SEQUENCE</scope>
    <source>
        <strain evidence="6">MI0301</strain>
        <tissue evidence="6">Leaf</tissue>
    </source>
</reference>